<feature type="coiled-coil region" evidence="1">
    <location>
        <begin position="40"/>
        <end position="106"/>
    </location>
</feature>
<organism evidence="2 3">
    <name type="scientific">Tuber borchii</name>
    <name type="common">White truffle</name>
    <dbReference type="NCBI Taxonomy" id="42251"/>
    <lineage>
        <taxon>Eukaryota</taxon>
        <taxon>Fungi</taxon>
        <taxon>Dikarya</taxon>
        <taxon>Ascomycota</taxon>
        <taxon>Pezizomycotina</taxon>
        <taxon>Pezizomycetes</taxon>
        <taxon>Pezizales</taxon>
        <taxon>Tuberaceae</taxon>
        <taxon>Tuber</taxon>
    </lineage>
</organism>
<accession>A0A2T6ZEK0</accession>
<dbReference type="OrthoDB" id="5801062at2759"/>
<protein>
    <submittedName>
        <fullName evidence="2">Uncharacterized protein</fullName>
    </submittedName>
</protein>
<dbReference type="STRING" id="42251.A0A2T6ZEK0"/>
<feature type="coiled-coil region" evidence="1">
    <location>
        <begin position="140"/>
        <end position="174"/>
    </location>
</feature>
<name>A0A2T6ZEK0_TUBBO</name>
<sequence>MDILGKHRVGFNNLGVQLFADLERDRSMALKKGSSEKVDLERAIAEQKELVQERQALIDAYEDTSEQQQQKIRDQESRLQNLGYEIAKAKIENEALAERLEGIEKADRGRQRRAIPVDEATQTLFSYKDGEVQTDSIPSLEDLKKAYQELASSYNDIRYELDQYKEAYNRLAEKCAHNKAVWKQWSEQENARLINSKKRRIDRGTTEPQTIGRKFNGYIALATPITGGSPTPRAPNISPLSSRNSDHLSFTHHPKRRSISRVSRIRCWRGGGMKGSFEPVDGNTALRHQEPAGDSAVPTVPTNTSTVLSVPPTDLTILTALASNSAVLPSPPSDSTILPVVDSNSTVLPSPPAMLPSCQSSLAFLWESGNFRSR</sequence>
<comment type="caution">
    <text evidence="2">The sequence shown here is derived from an EMBL/GenBank/DDBJ whole genome shotgun (WGS) entry which is preliminary data.</text>
</comment>
<proteinExistence type="predicted"/>
<keyword evidence="1" id="KW-0175">Coiled coil</keyword>
<keyword evidence="3" id="KW-1185">Reference proteome</keyword>
<evidence type="ECO:0000313" key="3">
    <source>
        <dbReference type="Proteomes" id="UP000244722"/>
    </source>
</evidence>
<evidence type="ECO:0000256" key="1">
    <source>
        <dbReference type="SAM" id="Coils"/>
    </source>
</evidence>
<reference evidence="2 3" key="1">
    <citation type="submission" date="2017-04" db="EMBL/GenBank/DDBJ databases">
        <title>Draft genome sequence of Tuber borchii Vittad., a whitish edible truffle.</title>
        <authorList>
            <consortium name="DOE Joint Genome Institute"/>
            <person name="Murat C."/>
            <person name="Kuo A."/>
            <person name="Barry K.W."/>
            <person name="Clum A."/>
            <person name="Dockter R.B."/>
            <person name="Fauchery L."/>
            <person name="Iotti M."/>
            <person name="Kohler A."/>
            <person name="Labutti K."/>
            <person name="Lindquist E.A."/>
            <person name="Lipzen A."/>
            <person name="Ohm R.A."/>
            <person name="Wang M."/>
            <person name="Grigoriev I.V."/>
            <person name="Zambonelli A."/>
            <person name="Martin F.M."/>
        </authorList>
    </citation>
    <scope>NUCLEOTIDE SEQUENCE [LARGE SCALE GENOMIC DNA]</scope>
    <source>
        <strain evidence="2 3">Tbo3840</strain>
    </source>
</reference>
<gene>
    <name evidence="2" type="ORF">B9Z19DRAFT_1134183</name>
</gene>
<dbReference type="EMBL" id="NESQ01000334">
    <property type="protein sequence ID" value="PUU73915.1"/>
    <property type="molecule type" value="Genomic_DNA"/>
</dbReference>
<dbReference type="AlphaFoldDB" id="A0A2T6ZEK0"/>
<evidence type="ECO:0000313" key="2">
    <source>
        <dbReference type="EMBL" id="PUU73915.1"/>
    </source>
</evidence>
<dbReference type="Proteomes" id="UP000244722">
    <property type="component" value="Unassembled WGS sequence"/>
</dbReference>